<accession>A0AAV5HUD1</accession>
<evidence type="ECO:0000256" key="1">
    <source>
        <dbReference type="SAM" id="Phobius"/>
    </source>
</evidence>
<keyword evidence="1" id="KW-0472">Membrane</keyword>
<name>A0AAV5HUD1_9ROSI</name>
<protein>
    <submittedName>
        <fullName evidence="2">Uncharacterized protein</fullName>
    </submittedName>
</protein>
<dbReference type="AlphaFoldDB" id="A0AAV5HUD1"/>
<proteinExistence type="predicted"/>
<evidence type="ECO:0000313" key="2">
    <source>
        <dbReference type="EMBL" id="GKU92468.1"/>
    </source>
</evidence>
<sequence>MARTVMVTAASSPLPSRVGNVPADLDLKDVDLDVEIEGVNPLNLGIQGLGLKVHPWIHDEVQKCEEFESPKRQILGLDNEEITVKHKIEVLERKVRGLMFEKGVNQGKFKKCGNESEIEECKGLNEKEIQQTVFNVILGEGKSSNGFEETEKQEEFEALKDISHQAVEIEVDIARFQENPVQLVSKKKELAAKLKRLKGMLDELDWSDAEFENEMKEGSASDESSTCDLDAEVEGREVNVEEVGESRVHRLRNEIELLELMLSRVTIGLLDSEILKGEVGALRGSEEAVREMRVKMVEFHDRLWELKRSILELTSKKTKELIGWIKTEEQKLKTDGEERVKGSKLNWGAIATSIGAIIVATAVVFMRHGKEKAKVERGNKN</sequence>
<keyword evidence="1" id="KW-0812">Transmembrane</keyword>
<comment type="caution">
    <text evidence="2">The sequence shown here is derived from an EMBL/GenBank/DDBJ whole genome shotgun (WGS) entry which is preliminary data.</text>
</comment>
<reference evidence="2 3" key="1">
    <citation type="journal article" date="2021" name="Commun. Biol.">
        <title>The genome of Shorea leprosula (Dipterocarpaceae) highlights the ecological relevance of drought in aseasonal tropical rainforests.</title>
        <authorList>
            <person name="Ng K.K.S."/>
            <person name="Kobayashi M.J."/>
            <person name="Fawcett J.A."/>
            <person name="Hatakeyama M."/>
            <person name="Paape T."/>
            <person name="Ng C.H."/>
            <person name="Ang C.C."/>
            <person name="Tnah L.H."/>
            <person name="Lee C.T."/>
            <person name="Nishiyama T."/>
            <person name="Sese J."/>
            <person name="O'Brien M.J."/>
            <person name="Copetti D."/>
            <person name="Mohd Noor M.I."/>
            <person name="Ong R.C."/>
            <person name="Putra M."/>
            <person name="Sireger I.Z."/>
            <person name="Indrioko S."/>
            <person name="Kosugi Y."/>
            <person name="Izuno A."/>
            <person name="Isagi Y."/>
            <person name="Lee S.L."/>
            <person name="Shimizu K.K."/>
        </authorList>
    </citation>
    <scope>NUCLEOTIDE SEQUENCE [LARGE SCALE GENOMIC DNA]</scope>
    <source>
        <strain evidence="2">214</strain>
    </source>
</reference>
<dbReference type="Proteomes" id="UP001054252">
    <property type="component" value="Unassembled WGS sequence"/>
</dbReference>
<keyword evidence="1" id="KW-1133">Transmembrane helix</keyword>
<gene>
    <name evidence="2" type="ORF">SLEP1_g6189</name>
</gene>
<dbReference type="EMBL" id="BPVZ01000006">
    <property type="protein sequence ID" value="GKU92468.1"/>
    <property type="molecule type" value="Genomic_DNA"/>
</dbReference>
<evidence type="ECO:0000313" key="3">
    <source>
        <dbReference type="Proteomes" id="UP001054252"/>
    </source>
</evidence>
<organism evidence="2 3">
    <name type="scientific">Rubroshorea leprosula</name>
    <dbReference type="NCBI Taxonomy" id="152421"/>
    <lineage>
        <taxon>Eukaryota</taxon>
        <taxon>Viridiplantae</taxon>
        <taxon>Streptophyta</taxon>
        <taxon>Embryophyta</taxon>
        <taxon>Tracheophyta</taxon>
        <taxon>Spermatophyta</taxon>
        <taxon>Magnoliopsida</taxon>
        <taxon>eudicotyledons</taxon>
        <taxon>Gunneridae</taxon>
        <taxon>Pentapetalae</taxon>
        <taxon>rosids</taxon>
        <taxon>malvids</taxon>
        <taxon>Malvales</taxon>
        <taxon>Dipterocarpaceae</taxon>
        <taxon>Rubroshorea</taxon>
    </lineage>
</organism>
<feature type="transmembrane region" description="Helical" evidence="1">
    <location>
        <begin position="347"/>
        <end position="366"/>
    </location>
</feature>
<keyword evidence="3" id="KW-1185">Reference proteome</keyword>